<evidence type="ECO:0000313" key="4">
    <source>
        <dbReference type="Proteomes" id="UP000541558"/>
    </source>
</evidence>
<dbReference type="Proteomes" id="UP000541558">
    <property type="component" value="Unassembled WGS sequence"/>
</dbReference>
<reference evidence="3 4" key="1">
    <citation type="journal article" date="2020" name="ISME J.">
        <title>Uncovering the hidden diversity of litter-decomposition mechanisms in mushroom-forming fungi.</title>
        <authorList>
            <person name="Floudas D."/>
            <person name="Bentzer J."/>
            <person name="Ahren D."/>
            <person name="Johansson T."/>
            <person name="Persson P."/>
            <person name="Tunlid A."/>
        </authorList>
    </citation>
    <scope>NUCLEOTIDE SEQUENCE [LARGE SCALE GENOMIC DNA]</scope>
    <source>
        <strain evidence="3 4">CBS 175.51</strain>
    </source>
</reference>
<dbReference type="InterPro" id="IPR027417">
    <property type="entry name" value="P-loop_NTPase"/>
</dbReference>
<dbReference type="SUPFAM" id="SSF52540">
    <property type="entry name" value="P-loop containing nucleoside triphosphate hydrolases"/>
    <property type="match status" value="1"/>
</dbReference>
<organism evidence="3 4">
    <name type="scientific">Ephemerocybe angulata</name>
    <dbReference type="NCBI Taxonomy" id="980116"/>
    <lineage>
        <taxon>Eukaryota</taxon>
        <taxon>Fungi</taxon>
        <taxon>Dikarya</taxon>
        <taxon>Basidiomycota</taxon>
        <taxon>Agaricomycotina</taxon>
        <taxon>Agaricomycetes</taxon>
        <taxon>Agaricomycetidae</taxon>
        <taxon>Agaricales</taxon>
        <taxon>Agaricineae</taxon>
        <taxon>Psathyrellaceae</taxon>
        <taxon>Ephemerocybe</taxon>
    </lineage>
</organism>
<dbReference type="InterPro" id="IPR006073">
    <property type="entry name" value="GTP-bd"/>
</dbReference>
<feature type="domain" description="G" evidence="2">
    <location>
        <begin position="20"/>
        <end position="87"/>
    </location>
</feature>
<dbReference type="EMBL" id="JAACJK010000163">
    <property type="protein sequence ID" value="KAF5325901.1"/>
    <property type="molecule type" value="Genomic_DNA"/>
</dbReference>
<keyword evidence="1" id="KW-0175">Coiled coil</keyword>
<feature type="coiled-coil region" evidence="1">
    <location>
        <begin position="245"/>
        <end position="297"/>
    </location>
</feature>
<dbReference type="CDD" id="cd00882">
    <property type="entry name" value="Ras_like_GTPase"/>
    <property type="match status" value="1"/>
</dbReference>
<dbReference type="AlphaFoldDB" id="A0A8H5F6W0"/>
<name>A0A8H5F6W0_9AGAR</name>
<evidence type="ECO:0000313" key="3">
    <source>
        <dbReference type="EMBL" id="KAF5325901.1"/>
    </source>
</evidence>
<accession>A0A8H5F6W0</accession>
<evidence type="ECO:0000256" key="1">
    <source>
        <dbReference type="SAM" id="Coils"/>
    </source>
</evidence>
<evidence type="ECO:0000259" key="2">
    <source>
        <dbReference type="Pfam" id="PF01926"/>
    </source>
</evidence>
<comment type="caution">
    <text evidence="3">The sequence shown here is derived from an EMBL/GenBank/DDBJ whole genome shotgun (WGS) entry which is preliminary data.</text>
</comment>
<dbReference type="Gene3D" id="3.40.50.300">
    <property type="entry name" value="P-loop containing nucleotide triphosphate hydrolases"/>
    <property type="match status" value="1"/>
</dbReference>
<protein>
    <recommendedName>
        <fullName evidence="2">G domain-containing protein</fullName>
    </recommendedName>
</protein>
<proteinExistence type="predicted"/>
<gene>
    <name evidence="3" type="ORF">D9611_000785</name>
</gene>
<dbReference type="Pfam" id="PF01926">
    <property type="entry name" value="MMR_HSR1"/>
    <property type="match status" value="1"/>
</dbReference>
<keyword evidence="4" id="KW-1185">Reference proteome</keyword>
<dbReference type="GO" id="GO:0005525">
    <property type="term" value="F:GTP binding"/>
    <property type="evidence" value="ECO:0007669"/>
    <property type="project" value="InterPro"/>
</dbReference>
<dbReference type="OrthoDB" id="8954335at2759"/>
<sequence>MASSPQPPQPTKVRDIIIPVMGATGAGKSYLINALLRARGNKQLATVGCELASCTVNLQAFRIEGLTSKYGALENGDVIIVDTPGFDDTFASDFEILKRIADWLKSSCEDGAILGGVIYLHDISQDRFSGTARKNLEMFNHLCGDAALHKVVLVTSKWGREGGRDFGAREKELQERHWRSMLEGQGKARTMRLDHRNEGESAVRIVDSILRRAAGSSLLDEVLQIQKELVNRKKFLPQTQAAKALRRQLEEMIQAQTEMLKIEARAAEGDKDAEAQVRAEEEKLRRLTGDVKSLKLSVPQLLRSLLRRWFQV</sequence>